<dbReference type="PANTHER" id="PTHR33164">
    <property type="entry name" value="TRANSCRIPTIONAL REGULATOR, MARR FAMILY"/>
    <property type="match status" value="1"/>
</dbReference>
<dbReference type="InterPro" id="IPR036388">
    <property type="entry name" value="WH-like_DNA-bd_sf"/>
</dbReference>
<dbReference type="InterPro" id="IPR000835">
    <property type="entry name" value="HTH_MarR-typ"/>
</dbReference>
<evidence type="ECO:0000313" key="3">
    <source>
        <dbReference type="Proteomes" id="UP001217500"/>
    </source>
</evidence>
<dbReference type="RefSeq" id="WP_289502946.1">
    <property type="nucleotide sequence ID" value="NZ_CP116805.1"/>
</dbReference>
<accession>A0AAE9XM42</accession>
<evidence type="ECO:0000313" key="2">
    <source>
        <dbReference type="EMBL" id="WCL53434.1"/>
    </source>
</evidence>
<dbReference type="GO" id="GO:0006950">
    <property type="term" value="P:response to stress"/>
    <property type="evidence" value="ECO:0007669"/>
    <property type="project" value="TreeGrafter"/>
</dbReference>
<dbReference type="PROSITE" id="PS50995">
    <property type="entry name" value="HTH_MARR_2"/>
    <property type="match status" value="1"/>
</dbReference>
<dbReference type="EMBL" id="CP116805">
    <property type="protein sequence ID" value="WCL53434.1"/>
    <property type="molecule type" value="Genomic_DNA"/>
</dbReference>
<sequence length="150" mass="16188">MSGVTSLGIIAKRLGYQLHQTDVATMALLSAELAEHGLTPARATALFYVALHEGCDQVALGRALGVNRASTMKLVDQLVALGAVERRPGRDRRSNALHMTPAGLVLQEKVEQATALHDQHAFGDLSADERAELRRLLSKVRTSVRSKPKA</sequence>
<proteinExistence type="predicted"/>
<dbReference type="InterPro" id="IPR036390">
    <property type="entry name" value="WH_DNA-bd_sf"/>
</dbReference>
<feature type="domain" description="HTH marR-type" evidence="1">
    <location>
        <begin position="11"/>
        <end position="142"/>
    </location>
</feature>
<dbReference type="PRINTS" id="PR00598">
    <property type="entry name" value="HTHMARR"/>
</dbReference>
<dbReference type="KEGG" id="gso:PH603_12885"/>
<dbReference type="InterPro" id="IPR039422">
    <property type="entry name" value="MarR/SlyA-like"/>
</dbReference>
<dbReference type="Proteomes" id="UP001217500">
    <property type="component" value="Chromosome"/>
</dbReference>
<dbReference type="PANTHER" id="PTHR33164:SF57">
    <property type="entry name" value="MARR-FAMILY TRANSCRIPTIONAL REGULATOR"/>
    <property type="match status" value="1"/>
</dbReference>
<dbReference type="SMART" id="SM00347">
    <property type="entry name" value="HTH_MARR"/>
    <property type="match status" value="1"/>
</dbReference>
<protein>
    <submittedName>
        <fullName evidence="2">MarR family winged helix-turn-helix transcriptional regulator</fullName>
    </submittedName>
</protein>
<dbReference type="Gene3D" id="1.10.10.10">
    <property type="entry name" value="Winged helix-like DNA-binding domain superfamily/Winged helix DNA-binding domain"/>
    <property type="match status" value="1"/>
</dbReference>
<dbReference type="AlphaFoldDB" id="A0AAE9XM42"/>
<evidence type="ECO:0000259" key="1">
    <source>
        <dbReference type="PROSITE" id="PS50995"/>
    </source>
</evidence>
<organism evidence="2 3">
    <name type="scientific">Gimibacter soli</name>
    <dbReference type="NCBI Taxonomy" id="3024400"/>
    <lineage>
        <taxon>Bacteria</taxon>
        <taxon>Pseudomonadati</taxon>
        <taxon>Pseudomonadota</taxon>
        <taxon>Alphaproteobacteria</taxon>
        <taxon>Kordiimonadales</taxon>
        <taxon>Temperatibacteraceae</taxon>
        <taxon>Gimibacter</taxon>
    </lineage>
</organism>
<dbReference type="Pfam" id="PF12802">
    <property type="entry name" value="MarR_2"/>
    <property type="match status" value="1"/>
</dbReference>
<name>A0AAE9XM42_9PROT</name>
<dbReference type="GO" id="GO:0003700">
    <property type="term" value="F:DNA-binding transcription factor activity"/>
    <property type="evidence" value="ECO:0007669"/>
    <property type="project" value="InterPro"/>
</dbReference>
<keyword evidence="3" id="KW-1185">Reference proteome</keyword>
<dbReference type="SUPFAM" id="SSF46785">
    <property type="entry name" value="Winged helix' DNA-binding domain"/>
    <property type="match status" value="1"/>
</dbReference>
<reference evidence="2" key="1">
    <citation type="submission" date="2023-01" db="EMBL/GenBank/DDBJ databases">
        <title>The genome sequence of Kordiimonadaceae bacterium 6D33.</title>
        <authorList>
            <person name="Liu Y."/>
        </authorList>
    </citation>
    <scope>NUCLEOTIDE SEQUENCE</scope>
    <source>
        <strain evidence="2">6D33</strain>
    </source>
</reference>
<gene>
    <name evidence="2" type="ORF">PH603_12885</name>
</gene>